<dbReference type="InterPro" id="IPR001387">
    <property type="entry name" value="Cro/C1-type_HTH"/>
</dbReference>
<organism evidence="2">
    <name type="scientific">marine sediment metagenome</name>
    <dbReference type="NCBI Taxonomy" id="412755"/>
    <lineage>
        <taxon>unclassified sequences</taxon>
        <taxon>metagenomes</taxon>
        <taxon>ecological metagenomes</taxon>
    </lineage>
</organism>
<dbReference type="Gene3D" id="1.10.260.40">
    <property type="entry name" value="lambda repressor-like DNA-binding domains"/>
    <property type="match status" value="1"/>
</dbReference>
<dbReference type="EMBL" id="BARU01013368">
    <property type="protein sequence ID" value="GAH36044.1"/>
    <property type="molecule type" value="Genomic_DNA"/>
</dbReference>
<dbReference type="Pfam" id="PF01381">
    <property type="entry name" value="HTH_3"/>
    <property type="match status" value="1"/>
</dbReference>
<dbReference type="InterPro" id="IPR010982">
    <property type="entry name" value="Lambda_DNA-bd_dom_sf"/>
</dbReference>
<name>X1G3A3_9ZZZZ</name>
<feature type="non-terminal residue" evidence="2">
    <location>
        <position position="79"/>
    </location>
</feature>
<accession>X1G3A3</accession>
<dbReference type="PROSITE" id="PS50943">
    <property type="entry name" value="HTH_CROC1"/>
    <property type="match status" value="1"/>
</dbReference>
<dbReference type="GO" id="GO:0003677">
    <property type="term" value="F:DNA binding"/>
    <property type="evidence" value="ECO:0007669"/>
    <property type="project" value="InterPro"/>
</dbReference>
<comment type="caution">
    <text evidence="2">The sequence shown here is derived from an EMBL/GenBank/DDBJ whole genome shotgun (WGS) entry which is preliminary data.</text>
</comment>
<reference evidence="2" key="1">
    <citation type="journal article" date="2014" name="Front. Microbiol.">
        <title>High frequency of phylogenetically diverse reductive dehalogenase-homologous genes in deep subseafloor sedimentary metagenomes.</title>
        <authorList>
            <person name="Kawai M."/>
            <person name="Futagami T."/>
            <person name="Toyoda A."/>
            <person name="Takaki Y."/>
            <person name="Nishi S."/>
            <person name="Hori S."/>
            <person name="Arai W."/>
            <person name="Tsubouchi T."/>
            <person name="Morono Y."/>
            <person name="Uchiyama I."/>
            <person name="Ito T."/>
            <person name="Fujiyama A."/>
            <person name="Inagaki F."/>
            <person name="Takami H."/>
        </authorList>
    </citation>
    <scope>NUCLEOTIDE SEQUENCE</scope>
    <source>
        <strain evidence="2">Expedition CK06-06</strain>
    </source>
</reference>
<protein>
    <recommendedName>
        <fullName evidence="1">HTH cro/C1-type domain-containing protein</fullName>
    </recommendedName>
</protein>
<feature type="domain" description="HTH cro/C1-type" evidence="1">
    <location>
        <begin position="12"/>
        <end position="58"/>
    </location>
</feature>
<dbReference type="SMART" id="SM00530">
    <property type="entry name" value="HTH_XRE"/>
    <property type="match status" value="1"/>
</dbReference>
<dbReference type="SUPFAM" id="SSF47413">
    <property type="entry name" value="lambda repressor-like DNA-binding domains"/>
    <property type="match status" value="1"/>
</dbReference>
<proteinExistence type="predicted"/>
<evidence type="ECO:0000259" key="1">
    <source>
        <dbReference type="PROSITE" id="PS50943"/>
    </source>
</evidence>
<gene>
    <name evidence="2" type="ORF">S03H2_24187</name>
</gene>
<dbReference type="AlphaFoldDB" id="X1G3A3"/>
<sequence>MEITLNLVGERLKEMRKALGMLQEDVAKHLEVNQNAISRIEKGTGGSVSILLKLINYYSNFFVVEHILSPKFEVVQISG</sequence>
<dbReference type="CDD" id="cd00093">
    <property type="entry name" value="HTH_XRE"/>
    <property type="match status" value="1"/>
</dbReference>
<evidence type="ECO:0000313" key="2">
    <source>
        <dbReference type="EMBL" id="GAH36044.1"/>
    </source>
</evidence>